<proteinExistence type="inferred from homology"/>
<feature type="transmembrane region" description="Helical" evidence="9">
    <location>
        <begin position="554"/>
        <end position="572"/>
    </location>
</feature>
<evidence type="ECO:0000259" key="12">
    <source>
        <dbReference type="Pfam" id="PF21760"/>
    </source>
</evidence>
<dbReference type="PRINTS" id="PR00702">
    <property type="entry name" value="ACRIFLAVINRP"/>
</dbReference>
<keyword evidence="15" id="KW-1185">Reference proteome</keyword>
<dbReference type="HAMAP" id="MF_01463_B">
    <property type="entry name" value="SecD_B"/>
    <property type="match status" value="1"/>
</dbReference>
<comment type="caution">
    <text evidence="9">Lacks conserved residue(s) required for the propagation of feature annotation.</text>
</comment>
<evidence type="ECO:0000256" key="4">
    <source>
        <dbReference type="ARBA" id="ARBA00022692"/>
    </source>
</evidence>
<evidence type="ECO:0000256" key="8">
    <source>
        <dbReference type="ARBA" id="ARBA00023136"/>
    </source>
</evidence>
<evidence type="ECO:0000256" key="1">
    <source>
        <dbReference type="ARBA" id="ARBA00004651"/>
    </source>
</evidence>
<gene>
    <name evidence="9 14" type="primary">secD</name>
    <name evidence="14" type="ORF">OK345_15085</name>
</gene>
<evidence type="ECO:0000256" key="7">
    <source>
        <dbReference type="ARBA" id="ARBA00023010"/>
    </source>
</evidence>
<evidence type="ECO:0000256" key="6">
    <source>
        <dbReference type="ARBA" id="ARBA00022989"/>
    </source>
</evidence>
<dbReference type="Pfam" id="PF21760">
    <property type="entry name" value="SecD_1st"/>
    <property type="match status" value="1"/>
</dbReference>
<comment type="subunit">
    <text evidence="9">Forms a complex with SecF. Part of the essential Sec protein translocation apparatus which comprises SecA, SecYEG and auxiliary proteins SecDF-YajC and YidC.</text>
</comment>
<feature type="transmembrane region" description="Helical" evidence="9">
    <location>
        <begin position="578"/>
        <end position="606"/>
    </location>
</feature>
<name>A0ABT3JZA1_9XANT</name>
<feature type="domain" description="SecDF P1 head subdomain" evidence="13">
    <location>
        <begin position="304"/>
        <end position="433"/>
    </location>
</feature>
<keyword evidence="2 9" id="KW-0813">Transport</keyword>
<protein>
    <recommendedName>
        <fullName evidence="9">Protein translocase subunit SecD</fullName>
    </recommendedName>
</protein>
<dbReference type="NCBIfam" id="TIGR00916">
    <property type="entry name" value="2A0604s01"/>
    <property type="match status" value="1"/>
</dbReference>
<dbReference type="InterPro" id="IPR027398">
    <property type="entry name" value="SecD-TM"/>
</dbReference>
<dbReference type="Gene3D" id="3.30.70.260">
    <property type="match status" value="1"/>
</dbReference>
<comment type="similarity">
    <text evidence="9">Belongs to the SecD/SecF family. SecD subfamily.</text>
</comment>
<dbReference type="InterPro" id="IPR001036">
    <property type="entry name" value="Acrflvin-R"/>
</dbReference>
<dbReference type="NCBIfam" id="TIGR01129">
    <property type="entry name" value="secD"/>
    <property type="match status" value="1"/>
</dbReference>
<comment type="function">
    <text evidence="9">Part of the Sec protein translocase complex. Interacts with the SecYEG preprotein conducting channel. SecDF uses the proton motive force (PMF) to complete protein translocation after the ATP-dependent function of SecA.</text>
</comment>
<dbReference type="Proteomes" id="UP001209922">
    <property type="component" value="Unassembled WGS sequence"/>
</dbReference>
<keyword evidence="5 9" id="KW-0653">Protein transport</keyword>
<evidence type="ECO:0000259" key="10">
    <source>
        <dbReference type="Pfam" id="PF02355"/>
    </source>
</evidence>
<dbReference type="InterPro" id="IPR054384">
    <property type="entry name" value="SecDF_P1_head"/>
</dbReference>
<dbReference type="InterPro" id="IPR005791">
    <property type="entry name" value="SecD"/>
</dbReference>
<sequence>MLEFPRWKYFLILIILAVSALYALPNIYQKDPSVQITANRGGQIDGPLRDRVAADLAKAGVEPLSVAQEGDSLMVRLPSLQAQTAANDMLRADLGEDYTVALNLASTVPDWLSNLGAKPMVLGLDLQGGVHFVLQVDQKAALEKRLDAYAEDIRSSLRDARIPYQSVERRGDNSIVATLSPSAGADAPANARGVLAKAQPTLGYDISGNRIVVSVPDAELGQIASGAIEQNIATLRNRVNELGVAEPIIQRQGEDRVVVQLPGVQDTAEAKRMIGATATLEYRAVVDGNAQDAIATGRIPPEAKVYHRRDGGGPVLLNKRVIVTGDQMVAASVSVDQNGMPAVSVTLNNVGGQRMFDFTSANVNKPMAVVYTERIPQVSVVDGEEVRSFRVKEEVISVANINGVFGKNFQTTGLEKTEADNLAKLLRAGSLAAPMDFIEERIVGPSLGAENVARGVTAVLYAFLFTLLFFTVYYRMFGVLTSIALMFNLLIVVAVMSLFGATMTLPGFAGLALSIGLSVDANVLINERIREELRAGVPAKAAIAAGYEKASGTIFDANLTGILAGVALYAFGTGPLKGFAVTMIVGIFASMFTAITVSRALAVLVYSRRKKLKSLAI</sequence>
<dbReference type="Pfam" id="PF13721">
    <property type="entry name" value="SecD-TM1"/>
    <property type="match status" value="1"/>
</dbReference>
<dbReference type="InterPro" id="IPR022813">
    <property type="entry name" value="SecD/SecF_arch_bac"/>
</dbReference>
<dbReference type="Pfam" id="PF22599">
    <property type="entry name" value="SecDF_P1_head"/>
    <property type="match status" value="1"/>
</dbReference>
<dbReference type="InterPro" id="IPR022646">
    <property type="entry name" value="SecD/SecF_CS"/>
</dbReference>
<evidence type="ECO:0000259" key="13">
    <source>
        <dbReference type="Pfam" id="PF22599"/>
    </source>
</evidence>
<dbReference type="EMBL" id="JAPCHY010000014">
    <property type="protein sequence ID" value="MCW4473823.1"/>
    <property type="molecule type" value="Genomic_DNA"/>
</dbReference>
<feature type="transmembrane region" description="Helical" evidence="9">
    <location>
        <begin position="452"/>
        <end position="470"/>
    </location>
</feature>
<keyword evidence="6 9" id="KW-1133">Transmembrane helix</keyword>
<comment type="subcellular location">
    <subcellularLocation>
        <location evidence="1 9">Cell membrane</location>
        <topology evidence="1 9">Multi-pass membrane protein</topology>
    </subcellularLocation>
</comment>
<keyword evidence="3 9" id="KW-1003">Cell membrane</keyword>
<dbReference type="Gene3D" id="3.30.1360.200">
    <property type="match status" value="1"/>
</dbReference>
<dbReference type="InterPro" id="IPR055344">
    <property type="entry name" value="SecD_SecF_C_bact"/>
</dbReference>
<organism evidence="14 15">
    <name type="scientific">Xanthomonas chitinilytica</name>
    <dbReference type="NCBI Taxonomy" id="2989819"/>
    <lineage>
        <taxon>Bacteria</taxon>
        <taxon>Pseudomonadati</taxon>
        <taxon>Pseudomonadota</taxon>
        <taxon>Gammaproteobacteria</taxon>
        <taxon>Lysobacterales</taxon>
        <taxon>Lysobacteraceae</taxon>
        <taxon>Xanthomonas</taxon>
    </lineage>
</organism>
<dbReference type="PANTHER" id="PTHR30081:SF1">
    <property type="entry name" value="PROTEIN TRANSLOCASE SUBUNIT SECD"/>
    <property type="match status" value="1"/>
</dbReference>
<keyword evidence="4 9" id="KW-0812">Transmembrane</keyword>
<keyword evidence="7 9" id="KW-0811">Translocation</keyword>
<evidence type="ECO:0000313" key="15">
    <source>
        <dbReference type="Proteomes" id="UP001209922"/>
    </source>
</evidence>
<dbReference type="Gene3D" id="3.30.70.3400">
    <property type="match status" value="2"/>
</dbReference>
<evidence type="ECO:0000256" key="9">
    <source>
        <dbReference type="HAMAP-Rule" id="MF_01463"/>
    </source>
</evidence>
<feature type="domain" description="Protein export membrane protein SecD/SecF C-terminal" evidence="10">
    <location>
        <begin position="436"/>
        <end position="605"/>
    </location>
</feature>
<evidence type="ECO:0000259" key="11">
    <source>
        <dbReference type="Pfam" id="PF13721"/>
    </source>
</evidence>
<dbReference type="SUPFAM" id="SSF82866">
    <property type="entry name" value="Multidrug efflux transporter AcrB transmembrane domain"/>
    <property type="match status" value="1"/>
</dbReference>
<evidence type="ECO:0000256" key="2">
    <source>
        <dbReference type="ARBA" id="ARBA00022448"/>
    </source>
</evidence>
<dbReference type="RefSeq" id="WP_265128811.1">
    <property type="nucleotide sequence ID" value="NZ_JAPCHY010000014.1"/>
</dbReference>
<dbReference type="InterPro" id="IPR048631">
    <property type="entry name" value="SecD_1st"/>
</dbReference>
<evidence type="ECO:0000256" key="3">
    <source>
        <dbReference type="ARBA" id="ARBA00022475"/>
    </source>
</evidence>
<dbReference type="Pfam" id="PF02355">
    <property type="entry name" value="SecD_SecF_C"/>
    <property type="match status" value="1"/>
</dbReference>
<keyword evidence="8 9" id="KW-0472">Membrane</keyword>
<feature type="transmembrane region" description="Helical" evidence="9">
    <location>
        <begin position="477"/>
        <end position="499"/>
    </location>
</feature>
<reference evidence="14 15" key="1">
    <citation type="submission" date="2022-10" db="EMBL/GenBank/DDBJ databases">
        <title>Xanthomonas sp. H13-6.</title>
        <authorList>
            <person name="Liu X."/>
            <person name="Deng Z."/>
            <person name="Jiang Y."/>
            <person name="Yu T."/>
            <person name="Ai J."/>
        </authorList>
    </citation>
    <scope>NUCLEOTIDE SEQUENCE [LARGE SCALE GENOMIC DNA]</scope>
    <source>
        <strain evidence="14 15">H13-6</strain>
    </source>
</reference>
<accession>A0ABT3JZA1</accession>
<dbReference type="Gene3D" id="1.20.1640.10">
    <property type="entry name" value="Multidrug efflux transporter AcrB transmembrane domain"/>
    <property type="match status" value="1"/>
</dbReference>
<feature type="transmembrane region" description="Helical" evidence="9">
    <location>
        <begin position="505"/>
        <end position="525"/>
    </location>
</feature>
<dbReference type="PANTHER" id="PTHR30081">
    <property type="entry name" value="PROTEIN-EXPORT MEMBRANE PROTEIN SEC"/>
    <property type="match status" value="1"/>
</dbReference>
<evidence type="ECO:0000313" key="14">
    <source>
        <dbReference type="EMBL" id="MCW4473823.1"/>
    </source>
</evidence>
<dbReference type="InterPro" id="IPR048634">
    <property type="entry name" value="SecD_SecF_C"/>
</dbReference>
<feature type="domain" description="Protein translocase subunit SecDF P1" evidence="12">
    <location>
        <begin position="228"/>
        <end position="285"/>
    </location>
</feature>
<feature type="domain" description="SecD export protein N-terminal TM" evidence="11">
    <location>
        <begin position="3"/>
        <end position="102"/>
    </location>
</feature>
<comment type="caution">
    <text evidence="14">The sequence shown here is derived from an EMBL/GenBank/DDBJ whole genome shotgun (WGS) entry which is preliminary data.</text>
</comment>
<dbReference type="Pfam" id="PF07549">
    <property type="entry name" value="Sec_GG"/>
    <property type="match status" value="1"/>
</dbReference>
<evidence type="ECO:0000256" key="5">
    <source>
        <dbReference type="ARBA" id="ARBA00022927"/>
    </source>
</evidence>